<evidence type="ECO:0000256" key="13">
    <source>
        <dbReference type="ARBA" id="ARBA00038949"/>
    </source>
</evidence>
<proteinExistence type="inferred from homology"/>
<evidence type="ECO:0000256" key="8">
    <source>
        <dbReference type="ARBA" id="ARBA00022968"/>
    </source>
</evidence>
<keyword evidence="5" id="KW-0808">Transferase</keyword>
<dbReference type="GO" id="GO:0003827">
    <property type="term" value="F:alpha-1,3-mannosylglycoprotein 2-beta-N-acetylglucosaminyltransferase activity"/>
    <property type="evidence" value="ECO:0007669"/>
    <property type="project" value="UniProtKB-UniRule"/>
</dbReference>
<keyword evidence="9" id="KW-1133">Transmembrane helix</keyword>
<evidence type="ECO:0000256" key="11">
    <source>
        <dbReference type="ARBA" id="ARBA00023136"/>
    </source>
</evidence>
<keyword evidence="6" id="KW-0812">Transmembrane</keyword>
<evidence type="ECO:0000256" key="6">
    <source>
        <dbReference type="ARBA" id="ARBA00022692"/>
    </source>
</evidence>
<comment type="pathway">
    <text evidence="2 16">Protein modification; protein glycosylation.</text>
</comment>
<keyword evidence="8 16" id="KW-0735">Signal-anchor</keyword>
<gene>
    <name evidence="17" type="ORF">T459_04629</name>
</gene>
<comment type="similarity">
    <text evidence="3 16">Belongs to the glycosyltransferase 13 family.</text>
</comment>
<dbReference type="InterPro" id="IPR004139">
    <property type="entry name" value="Glyco_trans_13"/>
</dbReference>
<name>A0A2G3A5J8_CAPAN</name>
<dbReference type="PANTHER" id="PTHR10468:SF0">
    <property type="entry name" value="ALPHA-1,3-MANNOSYL-GLYCOPROTEIN 2-BETA-N-ACETYLGLUCOSAMINYLTRANSFERASE"/>
    <property type="match status" value="1"/>
</dbReference>
<dbReference type="EMBL" id="AYRZ02000002">
    <property type="protein sequence ID" value="PHT89516.1"/>
    <property type="molecule type" value="Genomic_DNA"/>
</dbReference>
<evidence type="ECO:0000256" key="9">
    <source>
        <dbReference type="ARBA" id="ARBA00022989"/>
    </source>
</evidence>
<sequence length="113" mass="13030">MRHYRTHPLEKGQLGTGQIPRRGAIAHLLRVIPMIEILSSKKEFIPTSNVSEVDAVFDVSLEMFSRSILVVSSWNDNRERQFVQDPCALYHSNFFPGLEWMLSRSTWAELSPK</sequence>
<dbReference type="Proteomes" id="UP000222542">
    <property type="component" value="Unassembled WGS sequence"/>
</dbReference>
<dbReference type="InterPro" id="IPR052261">
    <property type="entry name" value="Glycosyltransferase_13"/>
</dbReference>
<keyword evidence="18" id="KW-1185">Reference proteome</keyword>
<evidence type="ECO:0000313" key="17">
    <source>
        <dbReference type="EMBL" id="PHT89516.1"/>
    </source>
</evidence>
<accession>A0A2G3A5J8</accession>
<evidence type="ECO:0000256" key="5">
    <source>
        <dbReference type="ARBA" id="ARBA00022679"/>
    </source>
</evidence>
<dbReference type="PANTHER" id="PTHR10468">
    <property type="entry name" value="PROTEIN O-LINKED-MANNOSE BETA-1,2-N-ACETYLGLUCOSAMINYLTRANSFERASE 1/ALPHA-1,3-MANNOSYL-GLYCOPROTEIN 2-BETA-N-ACETYLGLUCOSAMINYLTRANSFERASE"/>
    <property type="match status" value="1"/>
</dbReference>
<reference evidence="17 18" key="1">
    <citation type="journal article" date="2014" name="Nat. Genet.">
        <title>Genome sequence of the hot pepper provides insights into the evolution of pungency in Capsicum species.</title>
        <authorList>
            <person name="Kim S."/>
            <person name="Park M."/>
            <person name="Yeom S.I."/>
            <person name="Kim Y.M."/>
            <person name="Lee J.M."/>
            <person name="Lee H.A."/>
            <person name="Seo E."/>
            <person name="Choi J."/>
            <person name="Cheong K."/>
            <person name="Kim K.T."/>
            <person name="Jung K."/>
            <person name="Lee G.W."/>
            <person name="Oh S.K."/>
            <person name="Bae C."/>
            <person name="Kim S.B."/>
            <person name="Lee H.Y."/>
            <person name="Kim S.Y."/>
            <person name="Kim M.S."/>
            <person name="Kang B.C."/>
            <person name="Jo Y.D."/>
            <person name="Yang H.B."/>
            <person name="Jeong H.J."/>
            <person name="Kang W.H."/>
            <person name="Kwon J.K."/>
            <person name="Shin C."/>
            <person name="Lim J.Y."/>
            <person name="Park J.H."/>
            <person name="Huh J.H."/>
            <person name="Kim J.S."/>
            <person name="Kim B.D."/>
            <person name="Cohen O."/>
            <person name="Paran I."/>
            <person name="Suh M.C."/>
            <person name="Lee S.B."/>
            <person name="Kim Y.K."/>
            <person name="Shin Y."/>
            <person name="Noh S.J."/>
            <person name="Park J."/>
            <person name="Seo Y.S."/>
            <person name="Kwon S.Y."/>
            <person name="Kim H.A."/>
            <person name="Park J.M."/>
            <person name="Kim H.J."/>
            <person name="Choi S.B."/>
            <person name="Bosland P.W."/>
            <person name="Reeves G."/>
            <person name="Jo S.H."/>
            <person name="Lee B.W."/>
            <person name="Cho H.T."/>
            <person name="Choi H.S."/>
            <person name="Lee M.S."/>
            <person name="Yu Y."/>
            <person name="Do Choi Y."/>
            <person name="Park B.S."/>
            <person name="van Deynze A."/>
            <person name="Ashrafi H."/>
            <person name="Hill T."/>
            <person name="Kim W.T."/>
            <person name="Pai H.S."/>
            <person name="Ahn H.K."/>
            <person name="Yeam I."/>
            <person name="Giovannoni J.J."/>
            <person name="Rose J.K."/>
            <person name="Sorensen I."/>
            <person name="Lee S.J."/>
            <person name="Kim R.W."/>
            <person name="Choi I.Y."/>
            <person name="Choi B.S."/>
            <person name="Lim J.S."/>
            <person name="Lee Y.H."/>
            <person name="Choi D."/>
        </authorList>
    </citation>
    <scope>NUCLEOTIDE SEQUENCE [LARGE SCALE GENOMIC DNA]</scope>
    <source>
        <strain evidence="18">cv. CM334</strain>
    </source>
</reference>
<evidence type="ECO:0000256" key="12">
    <source>
        <dbReference type="ARBA" id="ARBA00023211"/>
    </source>
</evidence>
<comment type="catalytic activity">
    <reaction evidence="15 16">
        <text>N(4)-(alpha-D-Man-(1-&gt;3)-[alpha-D-Man-(1-&gt;3)-[alpha-D-Man-(1-&gt;6)]-alpha-D-Man-(1-&gt;6)]-beta-D-Man-(1-&gt;4)-beta-D-GlcNAc-(1-&gt;4)-beta-D-GlcNAc)-L-asparaginyl-[protein] (N-glucan mannose isomer 5A1,2) + UDP-N-acetyl-alpha-D-glucosamine = N(4)-{beta-D-GlcNAc-(1-&gt;2)-alpha-D-Man-(1-&gt;3)-[alpha-D-Man-(1-&gt;3)-[alpha-D-Man-(1-&gt;6)]-alpha-D-Man-(1-&gt;6)]-beta-D-Man-(1-&gt;4)-beta-D-GlcNAc-(1-&gt;4)-beta-D-GlcNAc}-L-asparaginyl-[protein] + UDP + H(+)</text>
        <dbReference type="Rhea" id="RHEA:11456"/>
        <dbReference type="Rhea" id="RHEA-COMP:14367"/>
        <dbReference type="Rhea" id="RHEA-COMP:14368"/>
        <dbReference type="ChEBI" id="CHEBI:15378"/>
        <dbReference type="ChEBI" id="CHEBI:57705"/>
        <dbReference type="ChEBI" id="CHEBI:58223"/>
        <dbReference type="ChEBI" id="CHEBI:59087"/>
        <dbReference type="ChEBI" id="CHEBI:60625"/>
        <dbReference type="EC" id="2.4.1.101"/>
    </reaction>
</comment>
<dbReference type="GO" id="GO:0000139">
    <property type="term" value="C:Golgi membrane"/>
    <property type="evidence" value="ECO:0007669"/>
    <property type="project" value="UniProtKB-SubCell"/>
</dbReference>
<keyword evidence="4 16" id="KW-0328">Glycosyltransferase</keyword>
<evidence type="ECO:0000256" key="14">
    <source>
        <dbReference type="ARBA" id="ARBA00041712"/>
    </source>
</evidence>
<keyword evidence="10 16" id="KW-0333">Golgi apparatus</keyword>
<comment type="caution">
    <text evidence="17">The sequence shown here is derived from an EMBL/GenBank/DDBJ whole genome shotgun (WGS) entry which is preliminary data.</text>
</comment>
<keyword evidence="7 16" id="KW-0479">Metal-binding</keyword>
<dbReference type="STRING" id="4072.A0A2G3A5J8"/>
<evidence type="ECO:0000256" key="15">
    <source>
        <dbReference type="ARBA" id="ARBA00049421"/>
    </source>
</evidence>
<evidence type="ECO:0000256" key="7">
    <source>
        <dbReference type="ARBA" id="ARBA00022723"/>
    </source>
</evidence>
<dbReference type="Pfam" id="PF03071">
    <property type="entry name" value="GNT-I"/>
    <property type="match status" value="1"/>
</dbReference>
<dbReference type="EC" id="2.4.1.101" evidence="13 16"/>
<dbReference type="AlphaFoldDB" id="A0A2G3A5J8"/>
<evidence type="ECO:0000256" key="3">
    <source>
        <dbReference type="ARBA" id="ARBA00006492"/>
    </source>
</evidence>
<evidence type="ECO:0000256" key="10">
    <source>
        <dbReference type="ARBA" id="ARBA00023034"/>
    </source>
</evidence>
<keyword evidence="11" id="KW-0472">Membrane</keyword>
<dbReference type="Gene3D" id="3.90.550.10">
    <property type="entry name" value="Spore Coat Polysaccharide Biosynthesis Protein SpsA, Chain A"/>
    <property type="match status" value="1"/>
</dbReference>
<evidence type="ECO:0000256" key="2">
    <source>
        <dbReference type="ARBA" id="ARBA00004922"/>
    </source>
</evidence>
<dbReference type="UniPathway" id="UPA00378"/>
<evidence type="ECO:0000256" key="4">
    <source>
        <dbReference type="ARBA" id="ARBA00022676"/>
    </source>
</evidence>
<keyword evidence="12 16" id="KW-0464">Manganese</keyword>
<protein>
    <recommendedName>
        <fullName evidence="13 16">Alpha-1,3-mannosyl-glycoprotein 2-beta-N-acetylglucosaminyltransferase</fullName>
        <shortName evidence="16">GNT-I</shortName>
        <shortName evidence="16">GlcNAc-T I</shortName>
        <ecNumber evidence="13 16">2.4.1.101</ecNumber>
    </recommendedName>
    <alternativeName>
        <fullName evidence="14 16">N-glycosyl-oligosaccharide-glycoprotein N-acetylglucosaminyltransferase I</fullName>
    </alternativeName>
</protein>
<evidence type="ECO:0000313" key="18">
    <source>
        <dbReference type="Proteomes" id="UP000222542"/>
    </source>
</evidence>
<comment type="subcellular location">
    <subcellularLocation>
        <location evidence="1 16">Golgi apparatus membrane</location>
        <topology evidence="1 16">Single-pass type II membrane protein</topology>
    </subcellularLocation>
</comment>
<evidence type="ECO:0000256" key="1">
    <source>
        <dbReference type="ARBA" id="ARBA00004323"/>
    </source>
</evidence>
<dbReference type="Gramene" id="PHT89516">
    <property type="protein sequence ID" value="PHT89516"/>
    <property type="gene ID" value="T459_04629"/>
</dbReference>
<organism evidence="17 18">
    <name type="scientific">Capsicum annuum</name>
    <name type="common">Capsicum pepper</name>
    <dbReference type="NCBI Taxonomy" id="4072"/>
    <lineage>
        <taxon>Eukaryota</taxon>
        <taxon>Viridiplantae</taxon>
        <taxon>Streptophyta</taxon>
        <taxon>Embryophyta</taxon>
        <taxon>Tracheophyta</taxon>
        <taxon>Spermatophyta</taxon>
        <taxon>Magnoliopsida</taxon>
        <taxon>eudicotyledons</taxon>
        <taxon>Gunneridae</taxon>
        <taxon>Pentapetalae</taxon>
        <taxon>asterids</taxon>
        <taxon>lamiids</taxon>
        <taxon>Solanales</taxon>
        <taxon>Solanaceae</taxon>
        <taxon>Solanoideae</taxon>
        <taxon>Capsiceae</taxon>
        <taxon>Capsicum</taxon>
    </lineage>
</organism>
<dbReference type="InterPro" id="IPR029044">
    <property type="entry name" value="Nucleotide-diphossugar_trans"/>
</dbReference>
<comment type="cofactor">
    <cofactor evidence="16">
        <name>Mn(2+)</name>
        <dbReference type="ChEBI" id="CHEBI:29035"/>
    </cofactor>
    <text evidence="16">The cofactor is mostly bound to the substrate.</text>
</comment>
<reference evidence="17 18" key="2">
    <citation type="journal article" date="2017" name="Genome Biol.">
        <title>New reference genome sequences of hot pepper reveal the massive evolution of plant disease-resistance genes by retroduplication.</title>
        <authorList>
            <person name="Kim S."/>
            <person name="Park J."/>
            <person name="Yeom S.I."/>
            <person name="Kim Y.M."/>
            <person name="Seo E."/>
            <person name="Kim K.T."/>
            <person name="Kim M.S."/>
            <person name="Lee J.M."/>
            <person name="Cheong K."/>
            <person name="Shin H.S."/>
            <person name="Kim S.B."/>
            <person name="Han K."/>
            <person name="Lee J."/>
            <person name="Park M."/>
            <person name="Lee H.A."/>
            <person name="Lee H.Y."/>
            <person name="Lee Y."/>
            <person name="Oh S."/>
            <person name="Lee J.H."/>
            <person name="Choi E."/>
            <person name="Choi E."/>
            <person name="Lee S.E."/>
            <person name="Jeon J."/>
            <person name="Kim H."/>
            <person name="Choi G."/>
            <person name="Song H."/>
            <person name="Lee J."/>
            <person name="Lee S.C."/>
            <person name="Kwon J.K."/>
            <person name="Lee H.Y."/>
            <person name="Koo N."/>
            <person name="Hong Y."/>
            <person name="Kim R.W."/>
            <person name="Kang W.H."/>
            <person name="Huh J.H."/>
            <person name="Kang B.C."/>
            <person name="Yang T.J."/>
            <person name="Lee Y.H."/>
            <person name="Bennetzen J.L."/>
            <person name="Choi D."/>
        </authorList>
    </citation>
    <scope>NUCLEOTIDE SEQUENCE [LARGE SCALE GENOMIC DNA]</scope>
    <source>
        <strain evidence="18">cv. CM334</strain>
    </source>
</reference>
<dbReference type="GO" id="GO:0030145">
    <property type="term" value="F:manganese ion binding"/>
    <property type="evidence" value="ECO:0007669"/>
    <property type="project" value="UniProtKB-UniRule"/>
</dbReference>
<evidence type="ECO:0000256" key="16">
    <source>
        <dbReference type="RuleBase" id="RU368119"/>
    </source>
</evidence>
<comment type="function">
    <text evidence="16">Initiates complex N-linked carbohydrate formation. Essential for the conversion of high-mannose to hybrid and complex N-glycans.</text>
</comment>